<dbReference type="AlphaFoldDB" id="A0A1F7F1W0"/>
<dbReference type="SMART" id="SM00481">
    <property type="entry name" value="POLIIIAc"/>
    <property type="match status" value="1"/>
</dbReference>
<dbReference type="InterPro" id="IPR003141">
    <property type="entry name" value="Pol/His_phosphatase_N"/>
</dbReference>
<dbReference type="InterPro" id="IPR016195">
    <property type="entry name" value="Pol/histidinol_Pase-like"/>
</dbReference>
<proteinExistence type="predicted"/>
<dbReference type="InterPro" id="IPR004013">
    <property type="entry name" value="PHP_dom"/>
</dbReference>
<dbReference type="SUPFAM" id="SSF89550">
    <property type="entry name" value="PHP domain-like"/>
    <property type="match status" value="1"/>
</dbReference>
<dbReference type="Gene3D" id="3.20.20.140">
    <property type="entry name" value="Metal-dependent hydrolases"/>
    <property type="match status" value="1"/>
</dbReference>
<sequence>MKFRNPLIPELLAMRDFADTHAHTNYADGADSIEAMAEQAQRNGLHCFALTEHVRANGLTYDYTAFAQQVTACSGKDFMAINGTETKVLDAQGALDISPELAHASNLRIASFHDRMTPEMHRTAVRAMLRNPLIDIWGHPCALDADYTIDEWISLCLLAKQNGVVIEVSNRYPMPAALFDILKESGCGYLYASDAHDAQSIRTARSLPVIAVRA</sequence>
<organism evidence="2 3">
    <name type="scientific">Candidatus Raymondbacteria bacterium RIFOXYD12_FULL_49_13</name>
    <dbReference type="NCBI Taxonomy" id="1817890"/>
    <lineage>
        <taxon>Bacteria</taxon>
        <taxon>Raymondiibacteriota</taxon>
    </lineage>
</organism>
<dbReference type="Proteomes" id="UP000179243">
    <property type="component" value="Unassembled WGS sequence"/>
</dbReference>
<comment type="caution">
    <text evidence="2">The sequence shown here is derived from an EMBL/GenBank/DDBJ whole genome shotgun (WGS) entry which is preliminary data.</text>
</comment>
<protein>
    <recommendedName>
        <fullName evidence="1">Polymerase/histidinol phosphatase N-terminal domain-containing protein</fullName>
    </recommendedName>
</protein>
<evidence type="ECO:0000313" key="3">
    <source>
        <dbReference type="Proteomes" id="UP000179243"/>
    </source>
</evidence>
<gene>
    <name evidence="2" type="ORF">A2519_21825</name>
</gene>
<dbReference type="GO" id="GO:0008270">
    <property type="term" value="F:zinc ion binding"/>
    <property type="evidence" value="ECO:0007669"/>
    <property type="project" value="TreeGrafter"/>
</dbReference>
<accession>A0A1F7F1W0</accession>
<evidence type="ECO:0000259" key="1">
    <source>
        <dbReference type="SMART" id="SM00481"/>
    </source>
</evidence>
<dbReference type="InterPro" id="IPR050243">
    <property type="entry name" value="PHP_phosphatase"/>
</dbReference>
<dbReference type="PANTHER" id="PTHR36928:SF1">
    <property type="entry name" value="PHOSPHATASE YCDX-RELATED"/>
    <property type="match status" value="1"/>
</dbReference>
<dbReference type="GO" id="GO:0005829">
    <property type="term" value="C:cytosol"/>
    <property type="evidence" value="ECO:0007669"/>
    <property type="project" value="TreeGrafter"/>
</dbReference>
<feature type="domain" description="Polymerase/histidinol phosphatase N-terminal" evidence="1">
    <location>
        <begin position="18"/>
        <end position="90"/>
    </location>
</feature>
<dbReference type="Pfam" id="PF02811">
    <property type="entry name" value="PHP"/>
    <property type="match status" value="1"/>
</dbReference>
<reference evidence="2 3" key="1">
    <citation type="journal article" date="2016" name="Nat. Commun.">
        <title>Thousands of microbial genomes shed light on interconnected biogeochemical processes in an aquifer system.</title>
        <authorList>
            <person name="Anantharaman K."/>
            <person name="Brown C.T."/>
            <person name="Hug L.A."/>
            <person name="Sharon I."/>
            <person name="Castelle C.J."/>
            <person name="Probst A.J."/>
            <person name="Thomas B.C."/>
            <person name="Singh A."/>
            <person name="Wilkins M.J."/>
            <person name="Karaoz U."/>
            <person name="Brodie E.L."/>
            <person name="Williams K.H."/>
            <person name="Hubbard S.S."/>
            <person name="Banfield J.F."/>
        </authorList>
    </citation>
    <scope>NUCLEOTIDE SEQUENCE [LARGE SCALE GENOMIC DNA]</scope>
</reference>
<dbReference type="GO" id="GO:0042578">
    <property type="term" value="F:phosphoric ester hydrolase activity"/>
    <property type="evidence" value="ECO:0007669"/>
    <property type="project" value="TreeGrafter"/>
</dbReference>
<dbReference type="EMBL" id="MFYX01000145">
    <property type="protein sequence ID" value="OGK00562.1"/>
    <property type="molecule type" value="Genomic_DNA"/>
</dbReference>
<name>A0A1F7F1W0_UNCRA</name>
<evidence type="ECO:0000313" key="2">
    <source>
        <dbReference type="EMBL" id="OGK00562.1"/>
    </source>
</evidence>
<dbReference type="PANTHER" id="PTHR36928">
    <property type="entry name" value="PHOSPHATASE YCDX-RELATED"/>
    <property type="match status" value="1"/>
</dbReference>